<dbReference type="Pfam" id="PF05922">
    <property type="entry name" value="Inhibitor_I9"/>
    <property type="match status" value="1"/>
</dbReference>
<dbReference type="AlphaFoldDB" id="A0A2T2PAE4"/>
<dbReference type="PROSITE" id="PS00136">
    <property type="entry name" value="SUBTILASE_ASP"/>
    <property type="match status" value="1"/>
</dbReference>
<evidence type="ECO:0000256" key="5">
    <source>
        <dbReference type="ARBA" id="ARBA00022825"/>
    </source>
</evidence>
<dbReference type="InterPro" id="IPR022398">
    <property type="entry name" value="Peptidase_S8_His-AS"/>
</dbReference>
<dbReference type="InterPro" id="IPR023827">
    <property type="entry name" value="Peptidase_S8_Asp-AS"/>
</dbReference>
<keyword evidence="3 8" id="KW-0732">Signal</keyword>
<feature type="chain" id="PRO_5015430271" evidence="8">
    <location>
        <begin position="21"/>
        <end position="404"/>
    </location>
</feature>
<dbReference type="InterPro" id="IPR036852">
    <property type="entry name" value="Peptidase_S8/S53_dom_sf"/>
</dbReference>
<keyword evidence="4 6" id="KW-0378">Hydrolase</keyword>
<dbReference type="Proteomes" id="UP000240883">
    <property type="component" value="Unassembled WGS sequence"/>
</dbReference>
<feature type="signal peptide" evidence="8">
    <location>
        <begin position="1"/>
        <end position="20"/>
    </location>
</feature>
<evidence type="ECO:0000259" key="10">
    <source>
        <dbReference type="Pfam" id="PF05922"/>
    </source>
</evidence>
<evidence type="ECO:0000313" key="12">
    <source>
        <dbReference type="Proteomes" id="UP000240883"/>
    </source>
</evidence>
<dbReference type="GO" id="GO:0006508">
    <property type="term" value="P:proteolysis"/>
    <property type="evidence" value="ECO:0007669"/>
    <property type="project" value="UniProtKB-KW"/>
</dbReference>
<feature type="active site" description="Charge relay system" evidence="6">
    <location>
        <position position="190"/>
    </location>
</feature>
<dbReference type="InterPro" id="IPR010259">
    <property type="entry name" value="S8pro/Inhibitor_I9"/>
</dbReference>
<evidence type="ECO:0000256" key="1">
    <source>
        <dbReference type="ARBA" id="ARBA00011073"/>
    </source>
</evidence>
<evidence type="ECO:0000256" key="2">
    <source>
        <dbReference type="ARBA" id="ARBA00022670"/>
    </source>
</evidence>
<comment type="similarity">
    <text evidence="1 6 7">Belongs to the peptidase S8 family.</text>
</comment>
<name>A0A2T2PAE4_CORCC</name>
<evidence type="ECO:0000256" key="4">
    <source>
        <dbReference type="ARBA" id="ARBA00022801"/>
    </source>
</evidence>
<evidence type="ECO:0000256" key="3">
    <source>
        <dbReference type="ARBA" id="ARBA00022729"/>
    </source>
</evidence>
<sequence>MQFFTRVVALAAAVMPFAAAAPLAQRNANAVPGKWIITLKPEADLAAIESHHNKVREIHARNIARRSVADEEKGGVEHEYGFGDFKGYSGSFDPATIEELKNLPEVLNIEEDSIMTIDALVTQSSSTWGLGSISTRSRGASSYIYDDSAGEGTYSYVVDTGIRITHNDFAGRAEWGFNAVNNLNSDNQGHGTHVAGTIGGTTYGVAKKTTLIAVKIFEGNNGTTSTVIAGFNWAVNDIVEKGRQNTAVINMSLGGPGSATWDAAITSAWNAGVLSVVAAGNENQLASNRSPARSPEPLTVGNIQSNYARYTGPTGSNYGPAVDIFAAGTGVVSTYRTSDSATATLTGTSMAAPHVAGLVSYLRGLEGASSAADIRARVLELATPDLVTDTRDSANLVAYNGNGR</sequence>
<protein>
    <submittedName>
        <fullName evidence="11">Subtilisin-like protein</fullName>
    </submittedName>
</protein>
<dbReference type="PROSITE" id="PS00138">
    <property type="entry name" value="SUBTILASE_SER"/>
    <property type="match status" value="1"/>
</dbReference>
<dbReference type="GO" id="GO:0005576">
    <property type="term" value="C:extracellular region"/>
    <property type="evidence" value="ECO:0007669"/>
    <property type="project" value="UniProtKB-ARBA"/>
</dbReference>
<feature type="domain" description="Peptidase S8/S53" evidence="9">
    <location>
        <begin position="157"/>
        <end position="382"/>
    </location>
</feature>
<dbReference type="InterPro" id="IPR050131">
    <property type="entry name" value="Peptidase_S8_subtilisin-like"/>
</dbReference>
<proteinExistence type="inferred from homology"/>
<evidence type="ECO:0000256" key="6">
    <source>
        <dbReference type="PROSITE-ProRule" id="PRU01240"/>
    </source>
</evidence>
<evidence type="ECO:0000259" key="9">
    <source>
        <dbReference type="Pfam" id="PF00082"/>
    </source>
</evidence>
<dbReference type="EMBL" id="KZ678128">
    <property type="protein sequence ID" value="PSN74526.1"/>
    <property type="molecule type" value="Genomic_DNA"/>
</dbReference>
<dbReference type="Gene3D" id="3.40.50.200">
    <property type="entry name" value="Peptidase S8/S53 domain"/>
    <property type="match status" value="1"/>
</dbReference>
<dbReference type="PANTHER" id="PTHR43806">
    <property type="entry name" value="PEPTIDASE S8"/>
    <property type="match status" value="1"/>
</dbReference>
<dbReference type="SUPFAM" id="SSF54897">
    <property type="entry name" value="Protease propeptides/inhibitors"/>
    <property type="match status" value="1"/>
</dbReference>
<dbReference type="InterPro" id="IPR023828">
    <property type="entry name" value="Peptidase_S8_Ser-AS"/>
</dbReference>
<dbReference type="PANTHER" id="PTHR43806:SF58">
    <property type="entry name" value="ALKALINE PROTEASE 1-RELATED"/>
    <property type="match status" value="1"/>
</dbReference>
<dbReference type="GO" id="GO:0004252">
    <property type="term" value="F:serine-type endopeptidase activity"/>
    <property type="evidence" value="ECO:0007669"/>
    <property type="project" value="UniProtKB-UniRule"/>
</dbReference>
<dbReference type="FunFam" id="3.40.50.200:FF:000014">
    <property type="entry name" value="Proteinase K"/>
    <property type="match status" value="1"/>
</dbReference>
<dbReference type="OrthoDB" id="206201at2759"/>
<keyword evidence="12" id="KW-1185">Reference proteome</keyword>
<organism evidence="11 12">
    <name type="scientific">Corynespora cassiicola Philippines</name>
    <dbReference type="NCBI Taxonomy" id="1448308"/>
    <lineage>
        <taxon>Eukaryota</taxon>
        <taxon>Fungi</taxon>
        <taxon>Dikarya</taxon>
        <taxon>Ascomycota</taxon>
        <taxon>Pezizomycotina</taxon>
        <taxon>Dothideomycetes</taxon>
        <taxon>Pleosporomycetidae</taxon>
        <taxon>Pleosporales</taxon>
        <taxon>Corynesporascaceae</taxon>
        <taxon>Corynespora</taxon>
    </lineage>
</organism>
<keyword evidence="5 6" id="KW-0720">Serine protease</keyword>
<dbReference type="InterPro" id="IPR015500">
    <property type="entry name" value="Peptidase_S8_subtilisin-rel"/>
</dbReference>
<evidence type="ECO:0000256" key="7">
    <source>
        <dbReference type="RuleBase" id="RU003355"/>
    </source>
</evidence>
<accession>A0A2T2PAE4</accession>
<dbReference type="Gene3D" id="3.30.70.80">
    <property type="entry name" value="Peptidase S8 propeptide/proteinase inhibitor I9"/>
    <property type="match status" value="1"/>
</dbReference>
<dbReference type="InterPro" id="IPR000209">
    <property type="entry name" value="Peptidase_S8/S53_dom"/>
</dbReference>
<feature type="active site" description="Charge relay system" evidence="6">
    <location>
        <position position="159"/>
    </location>
</feature>
<dbReference type="PRINTS" id="PR00723">
    <property type="entry name" value="SUBTILISIN"/>
</dbReference>
<feature type="active site" description="Charge relay system" evidence="6">
    <location>
        <position position="349"/>
    </location>
</feature>
<keyword evidence="2 6" id="KW-0645">Protease</keyword>
<dbReference type="PROSITE" id="PS00137">
    <property type="entry name" value="SUBTILASE_HIS"/>
    <property type="match status" value="1"/>
</dbReference>
<reference evidence="11 12" key="1">
    <citation type="journal article" date="2018" name="Front. Microbiol.">
        <title>Genome-Wide Analysis of Corynespora cassiicola Leaf Fall Disease Putative Effectors.</title>
        <authorList>
            <person name="Lopez D."/>
            <person name="Ribeiro S."/>
            <person name="Label P."/>
            <person name="Fumanal B."/>
            <person name="Venisse J.S."/>
            <person name="Kohler A."/>
            <person name="de Oliveira R.R."/>
            <person name="Labutti K."/>
            <person name="Lipzen A."/>
            <person name="Lail K."/>
            <person name="Bauer D."/>
            <person name="Ohm R.A."/>
            <person name="Barry K.W."/>
            <person name="Spatafora J."/>
            <person name="Grigoriev I.V."/>
            <person name="Martin F.M."/>
            <person name="Pujade-Renaud V."/>
        </authorList>
    </citation>
    <scope>NUCLEOTIDE SEQUENCE [LARGE SCALE GENOMIC DNA]</scope>
    <source>
        <strain evidence="11 12">Philippines</strain>
    </source>
</reference>
<dbReference type="Pfam" id="PF00082">
    <property type="entry name" value="Peptidase_S8"/>
    <property type="match status" value="1"/>
</dbReference>
<dbReference type="PROSITE" id="PS51892">
    <property type="entry name" value="SUBTILASE"/>
    <property type="match status" value="1"/>
</dbReference>
<dbReference type="STRING" id="1448308.A0A2T2PAE4"/>
<dbReference type="InterPro" id="IPR034193">
    <property type="entry name" value="PCSK9_ProteinaseK-like"/>
</dbReference>
<dbReference type="CDD" id="cd04077">
    <property type="entry name" value="Peptidases_S8_PCSK9_ProteinaseK_like"/>
    <property type="match status" value="1"/>
</dbReference>
<evidence type="ECO:0000256" key="8">
    <source>
        <dbReference type="SAM" id="SignalP"/>
    </source>
</evidence>
<dbReference type="SUPFAM" id="SSF52743">
    <property type="entry name" value="Subtilisin-like"/>
    <property type="match status" value="1"/>
</dbReference>
<dbReference type="InterPro" id="IPR037045">
    <property type="entry name" value="S8pro/Inhibitor_I9_sf"/>
</dbReference>
<gene>
    <name evidence="11" type="ORF">BS50DRAFT_480289</name>
</gene>
<feature type="domain" description="Inhibitor I9" evidence="10">
    <location>
        <begin position="35"/>
        <end position="117"/>
    </location>
</feature>
<evidence type="ECO:0000313" key="11">
    <source>
        <dbReference type="EMBL" id="PSN74526.1"/>
    </source>
</evidence>